<keyword evidence="7" id="KW-0808">Transferase</keyword>
<evidence type="ECO:0000256" key="6">
    <source>
        <dbReference type="RuleBase" id="RU000461"/>
    </source>
</evidence>
<dbReference type="OrthoDB" id="1470350at2759"/>
<organism evidence="7 8">
    <name type="scientific">Talaromyces islandicus</name>
    <name type="common">Penicillium islandicum</name>
    <dbReference type="NCBI Taxonomy" id="28573"/>
    <lineage>
        <taxon>Eukaryota</taxon>
        <taxon>Fungi</taxon>
        <taxon>Dikarya</taxon>
        <taxon>Ascomycota</taxon>
        <taxon>Pezizomycotina</taxon>
        <taxon>Eurotiomycetes</taxon>
        <taxon>Eurotiomycetidae</taxon>
        <taxon>Eurotiales</taxon>
        <taxon>Trichocomaceae</taxon>
        <taxon>Talaromyces</taxon>
        <taxon>Talaromyces sect. Islandici</taxon>
    </lineage>
</organism>
<comment type="cofactor">
    <cofactor evidence="1 5">
        <name>heme</name>
        <dbReference type="ChEBI" id="CHEBI:30413"/>
    </cofactor>
</comment>
<dbReference type="GO" id="GO:0016705">
    <property type="term" value="F:oxidoreductase activity, acting on paired donors, with incorporation or reduction of molecular oxygen"/>
    <property type="evidence" value="ECO:0007669"/>
    <property type="project" value="InterPro"/>
</dbReference>
<dbReference type="PANTHER" id="PTHR24305">
    <property type="entry name" value="CYTOCHROME P450"/>
    <property type="match status" value="1"/>
</dbReference>
<proteinExistence type="inferred from homology"/>
<gene>
    <name evidence="7" type="ORF">PISL3812_04591</name>
</gene>
<dbReference type="Proteomes" id="UP000054383">
    <property type="component" value="Unassembled WGS sequence"/>
</dbReference>
<evidence type="ECO:0000313" key="7">
    <source>
        <dbReference type="EMBL" id="CRG87573.1"/>
    </source>
</evidence>
<dbReference type="GO" id="GO:0032259">
    <property type="term" value="P:methylation"/>
    <property type="evidence" value="ECO:0007669"/>
    <property type="project" value="UniProtKB-KW"/>
</dbReference>
<evidence type="ECO:0000256" key="3">
    <source>
        <dbReference type="ARBA" id="ARBA00023002"/>
    </source>
</evidence>
<dbReference type="GO" id="GO:0004497">
    <property type="term" value="F:monooxygenase activity"/>
    <property type="evidence" value="ECO:0007669"/>
    <property type="project" value="UniProtKB-KW"/>
</dbReference>
<keyword evidence="8" id="KW-1185">Reference proteome</keyword>
<dbReference type="EMBL" id="CVMT01000003">
    <property type="protein sequence ID" value="CRG87573.1"/>
    <property type="molecule type" value="Genomic_DNA"/>
</dbReference>
<evidence type="ECO:0000256" key="1">
    <source>
        <dbReference type="ARBA" id="ARBA00001971"/>
    </source>
</evidence>
<comment type="similarity">
    <text evidence="6">Belongs to the cytochrome P450 family.</text>
</comment>
<dbReference type="PROSITE" id="PS00086">
    <property type="entry name" value="CYTOCHROME_P450"/>
    <property type="match status" value="1"/>
</dbReference>
<dbReference type="InterPro" id="IPR002401">
    <property type="entry name" value="Cyt_P450_E_grp-I"/>
</dbReference>
<dbReference type="CDD" id="cd11059">
    <property type="entry name" value="CYP_fungal"/>
    <property type="match status" value="1"/>
</dbReference>
<evidence type="ECO:0000256" key="5">
    <source>
        <dbReference type="PIRSR" id="PIRSR602401-1"/>
    </source>
</evidence>
<dbReference type="GO" id="GO:0020037">
    <property type="term" value="F:heme binding"/>
    <property type="evidence" value="ECO:0007669"/>
    <property type="project" value="InterPro"/>
</dbReference>
<dbReference type="InterPro" id="IPR036396">
    <property type="entry name" value="Cyt_P450_sf"/>
</dbReference>
<evidence type="ECO:0000256" key="2">
    <source>
        <dbReference type="ARBA" id="ARBA00022723"/>
    </source>
</evidence>
<protein>
    <submittedName>
        <fullName evidence="7">Pisatin demethylase</fullName>
    </submittedName>
</protein>
<keyword evidence="3 6" id="KW-0560">Oxidoreductase</keyword>
<dbReference type="AlphaFoldDB" id="A0A0U1LVZ9"/>
<dbReference type="OMA" id="LHWFSLD"/>
<dbReference type="PANTHER" id="PTHR24305:SF164">
    <property type="entry name" value="P450, PUTATIVE (EUROFUNG)-RELATED"/>
    <property type="match status" value="1"/>
</dbReference>
<name>A0A0U1LVZ9_TALIS</name>
<dbReference type="InterPro" id="IPR050121">
    <property type="entry name" value="Cytochrome_P450_monoxygenase"/>
</dbReference>
<dbReference type="GO" id="GO:0008168">
    <property type="term" value="F:methyltransferase activity"/>
    <property type="evidence" value="ECO:0007669"/>
    <property type="project" value="UniProtKB-KW"/>
</dbReference>
<evidence type="ECO:0000256" key="4">
    <source>
        <dbReference type="ARBA" id="ARBA00023004"/>
    </source>
</evidence>
<dbReference type="Pfam" id="PF00067">
    <property type="entry name" value="p450"/>
    <property type="match status" value="1"/>
</dbReference>
<dbReference type="InterPro" id="IPR001128">
    <property type="entry name" value="Cyt_P450"/>
</dbReference>
<dbReference type="InterPro" id="IPR017972">
    <property type="entry name" value="Cyt_P450_CS"/>
</dbReference>
<keyword evidence="4 5" id="KW-0408">Iron</keyword>
<dbReference type="SUPFAM" id="SSF48264">
    <property type="entry name" value="Cytochrome P450"/>
    <property type="match status" value="1"/>
</dbReference>
<keyword evidence="7" id="KW-0489">Methyltransferase</keyword>
<keyword evidence="2 5" id="KW-0479">Metal-binding</keyword>
<dbReference type="PRINTS" id="PR00463">
    <property type="entry name" value="EP450I"/>
</dbReference>
<dbReference type="GO" id="GO:0005506">
    <property type="term" value="F:iron ion binding"/>
    <property type="evidence" value="ECO:0007669"/>
    <property type="project" value="InterPro"/>
</dbReference>
<dbReference type="STRING" id="28573.A0A0U1LVZ9"/>
<reference evidence="7 8" key="1">
    <citation type="submission" date="2015-04" db="EMBL/GenBank/DDBJ databases">
        <authorList>
            <person name="Syromyatnikov M.Y."/>
            <person name="Popov V.N."/>
        </authorList>
    </citation>
    <scope>NUCLEOTIDE SEQUENCE [LARGE SCALE GENOMIC DNA]</scope>
    <source>
        <strain evidence="7">WF-38-12</strain>
    </source>
</reference>
<evidence type="ECO:0000313" key="8">
    <source>
        <dbReference type="Proteomes" id="UP000054383"/>
    </source>
</evidence>
<dbReference type="Gene3D" id="1.10.630.10">
    <property type="entry name" value="Cytochrome P450"/>
    <property type="match status" value="1"/>
</dbReference>
<feature type="binding site" description="axial binding residue" evidence="5">
    <location>
        <position position="464"/>
    </location>
    <ligand>
        <name>heme</name>
        <dbReference type="ChEBI" id="CHEBI:30413"/>
    </ligand>
    <ligandPart>
        <name>Fe</name>
        <dbReference type="ChEBI" id="CHEBI:18248"/>
    </ligandPart>
</feature>
<sequence>MTSISMIAVFLALLIFLTTYFLLNPLVSSPLSRVPGPKSFHLTKWRLAYEDWKGTSTRTINRLHQKYGTAVRIGPNVVSFNSLTALRTIYGPGSIYGRTGFYRMFDVYGRQNLFTFYSATEHGRRKKLLSHAYSKSVILKEPIAGMVEEKAKKYMSLIDSEQDHISEIFTTLHYYSLDNITEFLYGKYGSTSAMEGSESHRALISDVLDPARRRLSWFAVHLPVFTRWLYTRTGTMETILKPFLPMQKPATYTGIRQFALQSYKRFHSDMTNTGGKGLSSTSLDSKGLSILERLWPNHQSQRADGMDDLEVASECADHFLAGIDTTSDTLMFLIWSLSQSRNKRFQEKLRQEVLSLSGEALNKYGSPKATASDQCTYLNAIIKETLRLYAPLPTFEPRVTSVDSVIDGYNIPAGTVVGMSPFNLHRNPEVFKDPLAFNPERWLESDTTEMNRWFWAFSSGGRMCIGLHLAMAEMTTLAATIYQKYQTSLASGFEDVTPGITARFEVFQDDRYSKMMEHSCFIKFEEYGK</sequence>
<dbReference type="PRINTS" id="PR00385">
    <property type="entry name" value="P450"/>
</dbReference>
<keyword evidence="6" id="KW-0503">Monooxygenase</keyword>
<keyword evidence="5 6" id="KW-0349">Heme</keyword>
<accession>A0A0U1LVZ9</accession>